<reference evidence="4" key="1">
    <citation type="journal article" date="2019" name="Curr. Biol.">
        <title>Genome Sequence of Striga asiatica Provides Insight into the Evolution of Plant Parasitism.</title>
        <authorList>
            <person name="Yoshida S."/>
            <person name="Kim S."/>
            <person name="Wafula E.K."/>
            <person name="Tanskanen J."/>
            <person name="Kim Y.M."/>
            <person name="Honaas L."/>
            <person name="Yang Z."/>
            <person name="Spallek T."/>
            <person name="Conn C.E."/>
            <person name="Ichihashi Y."/>
            <person name="Cheong K."/>
            <person name="Cui S."/>
            <person name="Der J.P."/>
            <person name="Gundlach H."/>
            <person name="Jiao Y."/>
            <person name="Hori C."/>
            <person name="Ishida J.K."/>
            <person name="Kasahara H."/>
            <person name="Kiba T."/>
            <person name="Kim M.S."/>
            <person name="Koo N."/>
            <person name="Laohavisit A."/>
            <person name="Lee Y.H."/>
            <person name="Lumba S."/>
            <person name="McCourt P."/>
            <person name="Mortimer J.C."/>
            <person name="Mutuku J.M."/>
            <person name="Nomura T."/>
            <person name="Sasaki-Sekimoto Y."/>
            <person name="Seto Y."/>
            <person name="Wang Y."/>
            <person name="Wakatake T."/>
            <person name="Sakakibara H."/>
            <person name="Demura T."/>
            <person name="Yamaguchi S."/>
            <person name="Yoneyama K."/>
            <person name="Manabe R.I."/>
            <person name="Nelson D.C."/>
            <person name="Schulman A.H."/>
            <person name="Timko M.P."/>
            <person name="dePamphilis C.W."/>
            <person name="Choi D."/>
            <person name="Shirasu K."/>
        </authorList>
    </citation>
    <scope>NUCLEOTIDE SEQUENCE [LARGE SCALE GENOMIC DNA]</scope>
    <source>
        <strain evidence="4">cv. UVA1</strain>
    </source>
</reference>
<dbReference type="AlphaFoldDB" id="A0A5A7PIV5"/>
<proteinExistence type="predicted"/>
<feature type="signal peptide" evidence="2">
    <location>
        <begin position="1"/>
        <end position="23"/>
    </location>
</feature>
<protein>
    <submittedName>
        <fullName evidence="3">Major facilitator superfamily protein</fullName>
    </submittedName>
</protein>
<organism evidence="3 4">
    <name type="scientific">Striga asiatica</name>
    <name type="common">Asiatic witchweed</name>
    <name type="synonym">Buchnera asiatica</name>
    <dbReference type="NCBI Taxonomy" id="4170"/>
    <lineage>
        <taxon>Eukaryota</taxon>
        <taxon>Viridiplantae</taxon>
        <taxon>Streptophyta</taxon>
        <taxon>Embryophyta</taxon>
        <taxon>Tracheophyta</taxon>
        <taxon>Spermatophyta</taxon>
        <taxon>Magnoliopsida</taxon>
        <taxon>eudicotyledons</taxon>
        <taxon>Gunneridae</taxon>
        <taxon>Pentapetalae</taxon>
        <taxon>asterids</taxon>
        <taxon>lamiids</taxon>
        <taxon>Lamiales</taxon>
        <taxon>Orobanchaceae</taxon>
        <taxon>Buchnereae</taxon>
        <taxon>Striga</taxon>
    </lineage>
</organism>
<keyword evidence="4" id="KW-1185">Reference proteome</keyword>
<comment type="caution">
    <text evidence="3">The sequence shown here is derived from an EMBL/GenBank/DDBJ whole genome shotgun (WGS) entry which is preliminary data.</text>
</comment>
<keyword evidence="2" id="KW-0732">Signal</keyword>
<feature type="compositionally biased region" description="Pro residues" evidence="1">
    <location>
        <begin position="81"/>
        <end position="92"/>
    </location>
</feature>
<evidence type="ECO:0000313" key="4">
    <source>
        <dbReference type="Proteomes" id="UP000325081"/>
    </source>
</evidence>
<sequence>MGTVPPTFLGLGCAAAVAVEVAAEVAVEVAVEITAISSLDVQTSDRQIDAATVLSWTLAGTRHAPGLKPDEVSARRRRIPRPVPSPLSPYPPVKQDGGGGSDGGPRQLRWSDGGTGPRRLRQRRTDVVGETAAISVGLQALQEDETEATCSYIGKVGRRVVVGEGPTRYFTVEFTSNLH</sequence>
<name>A0A5A7PIV5_STRAF</name>
<dbReference type="EMBL" id="BKCP01004627">
    <property type="protein sequence ID" value="GER32710.1"/>
    <property type="molecule type" value="Genomic_DNA"/>
</dbReference>
<accession>A0A5A7PIV5</accession>
<evidence type="ECO:0000256" key="1">
    <source>
        <dbReference type="SAM" id="MobiDB-lite"/>
    </source>
</evidence>
<gene>
    <name evidence="3" type="ORF">STAS_08787</name>
</gene>
<evidence type="ECO:0000256" key="2">
    <source>
        <dbReference type="SAM" id="SignalP"/>
    </source>
</evidence>
<dbReference type="Proteomes" id="UP000325081">
    <property type="component" value="Unassembled WGS sequence"/>
</dbReference>
<feature type="chain" id="PRO_5022662610" evidence="2">
    <location>
        <begin position="24"/>
        <end position="179"/>
    </location>
</feature>
<feature type="region of interest" description="Disordered" evidence="1">
    <location>
        <begin position="64"/>
        <end position="122"/>
    </location>
</feature>
<evidence type="ECO:0000313" key="3">
    <source>
        <dbReference type="EMBL" id="GER32710.1"/>
    </source>
</evidence>